<feature type="transmembrane region" description="Helical" evidence="7">
    <location>
        <begin position="206"/>
        <end position="230"/>
    </location>
</feature>
<dbReference type="InterPro" id="IPR025363">
    <property type="entry name" value="DUF4267"/>
</dbReference>
<name>A0A6G1JYL7_9PLEO</name>
<evidence type="ECO:0000256" key="5">
    <source>
        <dbReference type="ARBA" id="ARBA00023136"/>
    </source>
</evidence>
<evidence type="ECO:0000313" key="8">
    <source>
        <dbReference type="EMBL" id="KAF2705362.1"/>
    </source>
</evidence>
<feature type="transmembrane region" description="Helical" evidence="7">
    <location>
        <begin position="165"/>
        <end position="185"/>
    </location>
</feature>
<feature type="transmembrane region" description="Helical" evidence="7">
    <location>
        <begin position="579"/>
        <end position="597"/>
    </location>
</feature>
<dbReference type="Pfam" id="PF07690">
    <property type="entry name" value="MFS_1"/>
    <property type="match status" value="1"/>
</dbReference>
<feature type="transmembrane region" description="Helical" evidence="7">
    <location>
        <begin position="438"/>
        <end position="456"/>
    </location>
</feature>
<organism evidence="8 9">
    <name type="scientific">Pleomassaria siparia CBS 279.74</name>
    <dbReference type="NCBI Taxonomy" id="1314801"/>
    <lineage>
        <taxon>Eukaryota</taxon>
        <taxon>Fungi</taxon>
        <taxon>Dikarya</taxon>
        <taxon>Ascomycota</taxon>
        <taxon>Pezizomycotina</taxon>
        <taxon>Dothideomycetes</taxon>
        <taxon>Pleosporomycetidae</taxon>
        <taxon>Pleosporales</taxon>
        <taxon>Pleomassariaceae</taxon>
        <taxon>Pleomassaria</taxon>
    </lineage>
</organism>
<evidence type="ECO:0000313" key="9">
    <source>
        <dbReference type="Proteomes" id="UP000799428"/>
    </source>
</evidence>
<dbReference type="AlphaFoldDB" id="A0A6G1JYL7"/>
<dbReference type="Gene3D" id="1.20.1250.20">
    <property type="entry name" value="MFS general substrate transporter like domains"/>
    <property type="match status" value="1"/>
</dbReference>
<evidence type="ECO:0000256" key="4">
    <source>
        <dbReference type="ARBA" id="ARBA00022989"/>
    </source>
</evidence>
<reference evidence="8" key="1">
    <citation type="journal article" date="2020" name="Stud. Mycol.">
        <title>101 Dothideomycetes genomes: a test case for predicting lifestyles and emergence of pathogens.</title>
        <authorList>
            <person name="Haridas S."/>
            <person name="Albert R."/>
            <person name="Binder M."/>
            <person name="Bloem J."/>
            <person name="Labutti K."/>
            <person name="Salamov A."/>
            <person name="Andreopoulos B."/>
            <person name="Baker S."/>
            <person name="Barry K."/>
            <person name="Bills G."/>
            <person name="Bluhm B."/>
            <person name="Cannon C."/>
            <person name="Castanera R."/>
            <person name="Culley D."/>
            <person name="Daum C."/>
            <person name="Ezra D."/>
            <person name="Gonzalez J."/>
            <person name="Henrissat B."/>
            <person name="Kuo A."/>
            <person name="Liang C."/>
            <person name="Lipzen A."/>
            <person name="Lutzoni F."/>
            <person name="Magnuson J."/>
            <person name="Mondo S."/>
            <person name="Nolan M."/>
            <person name="Ohm R."/>
            <person name="Pangilinan J."/>
            <person name="Park H.-J."/>
            <person name="Ramirez L."/>
            <person name="Alfaro M."/>
            <person name="Sun H."/>
            <person name="Tritt A."/>
            <person name="Yoshinaga Y."/>
            <person name="Zwiers L.-H."/>
            <person name="Turgeon B."/>
            <person name="Goodwin S."/>
            <person name="Spatafora J."/>
            <person name="Crous P."/>
            <person name="Grigoriev I."/>
        </authorList>
    </citation>
    <scope>NUCLEOTIDE SEQUENCE</scope>
    <source>
        <strain evidence="8">CBS 279.74</strain>
    </source>
</reference>
<dbReference type="PANTHER" id="PTHR23501">
    <property type="entry name" value="MAJOR FACILITATOR SUPERFAMILY"/>
    <property type="match status" value="1"/>
</dbReference>
<feature type="transmembrane region" description="Helical" evidence="7">
    <location>
        <begin position="412"/>
        <end position="432"/>
    </location>
</feature>
<keyword evidence="9" id="KW-1185">Reference proteome</keyword>
<sequence>MSFTNGPEEAIIAYGLDKHIASNKAAWPLIKIEGSRITTIGLAIWGIYLGGHLEAMDTLLSCIGWMAIIDGIVCYKDGSPGSARMRATYQSVIAFWASGMVRDEEAARLSLYKETEKSADHQTQEQESALFKHTWSLWCIFAVLCLFSSLSALDGTMITTSLPTITGAIGGGSYYVWIAQCFIFSSTAPQPLYGQLANIFGRRNPFLVAIALFTLGSGISGTGAAGLYVLSDIIICDLVPARYRGPYLTAVLSTAGIGSTIGPVIGGIIAESNWRWIFYLNVPISMVGAIVLIFLLKVNHVRSPTWAHALGRVDYLGALIFIPSTLAIFYALITGGVQVPWSSWRVILPLVLGVLGWILYHVQQSYSANPSTPSHLFTNRTSVSGFALVFLSSVVLYTISFFLPLYFQAVKLVSPLMSGVYYLPFALCHHTWGNYIPLHYAGTALVAIGAGLFATLDGESSRAAWIGLQIIPSAGIAMIYTAALPSTLAPLKEADVALATATYSFIRSFGFVWGVTMGGIVFNDQINARVHLIQDKDLRASLRDGAAYAFAAGGTRLSEITSSETLAQVIRVYAGALRVVWLVVMGAGLLAFVLVPLQEAIPLKKENHTEFGMKEE</sequence>
<feature type="transmembrane region" description="Helical" evidence="7">
    <location>
        <begin position="250"/>
        <end position="269"/>
    </location>
</feature>
<dbReference type="Proteomes" id="UP000799428">
    <property type="component" value="Unassembled WGS sequence"/>
</dbReference>
<comment type="subcellular location">
    <subcellularLocation>
        <location evidence="1">Membrane</location>
        <topology evidence="1">Multi-pass membrane protein</topology>
    </subcellularLocation>
</comment>
<evidence type="ECO:0000256" key="3">
    <source>
        <dbReference type="ARBA" id="ARBA00022692"/>
    </source>
</evidence>
<keyword evidence="4 7" id="KW-1133">Transmembrane helix</keyword>
<dbReference type="Pfam" id="PF14087">
    <property type="entry name" value="DUF4267"/>
    <property type="match status" value="1"/>
</dbReference>
<feature type="transmembrane region" description="Helical" evidence="7">
    <location>
        <begin position="346"/>
        <end position="363"/>
    </location>
</feature>
<dbReference type="PANTHER" id="PTHR23501:SF187">
    <property type="entry name" value="MAJOR FACILITATOR SUPERFAMILY (MFS) PROFILE DOMAIN-CONTAINING PROTEIN"/>
    <property type="match status" value="1"/>
</dbReference>
<keyword evidence="6" id="KW-0325">Glycoprotein</keyword>
<evidence type="ECO:0000256" key="2">
    <source>
        <dbReference type="ARBA" id="ARBA00022448"/>
    </source>
</evidence>
<feature type="transmembrane region" description="Helical" evidence="7">
    <location>
        <begin position="315"/>
        <end position="334"/>
    </location>
</feature>
<dbReference type="SUPFAM" id="SSF103473">
    <property type="entry name" value="MFS general substrate transporter"/>
    <property type="match status" value="1"/>
</dbReference>
<dbReference type="OrthoDB" id="10021397at2759"/>
<dbReference type="EMBL" id="MU005779">
    <property type="protein sequence ID" value="KAF2705362.1"/>
    <property type="molecule type" value="Genomic_DNA"/>
</dbReference>
<feature type="transmembrane region" description="Helical" evidence="7">
    <location>
        <begin position="463"/>
        <end position="483"/>
    </location>
</feature>
<dbReference type="InterPro" id="IPR011701">
    <property type="entry name" value="MFS"/>
</dbReference>
<protein>
    <submittedName>
        <fullName evidence="8">MFS general substrate transporter</fullName>
    </submittedName>
</protein>
<evidence type="ECO:0000256" key="1">
    <source>
        <dbReference type="ARBA" id="ARBA00004141"/>
    </source>
</evidence>
<gene>
    <name evidence="8" type="ORF">K504DRAFT_484674</name>
</gene>
<feature type="transmembrane region" description="Helical" evidence="7">
    <location>
        <begin position="383"/>
        <end position="405"/>
    </location>
</feature>
<accession>A0A6G1JYL7</accession>
<keyword evidence="5 7" id="KW-0472">Membrane</keyword>
<evidence type="ECO:0000256" key="7">
    <source>
        <dbReference type="SAM" id="Phobius"/>
    </source>
</evidence>
<proteinExistence type="predicted"/>
<keyword evidence="2" id="KW-0813">Transport</keyword>
<feature type="transmembrane region" description="Helical" evidence="7">
    <location>
        <begin position="276"/>
        <end position="295"/>
    </location>
</feature>
<dbReference type="GO" id="GO:0022857">
    <property type="term" value="F:transmembrane transporter activity"/>
    <property type="evidence" value="ECO:0007669"/>
    <property type="project" value="InterPro"/>
</dbReference>
<feature type="transmembrane region" description="Helical" evidence="7">
    <location>
        <begin position="503"/>
        <end position="522"/>
    </location>
</feature>
<dbReference type="GO" id="GO:0005886">
    <property type="term" value="C:plasma membrane"/>
    <property type="evidence" value="ECO:0007669"/>
    <property type="project" value="TreeGrafter"/>
</dbReference>
<keyword evidence="3 7" id="KW-0812">Transmembrane</keyword>
<evidence type="ECO:0000256" key="6">
    <source>
        <dbReference type="ARBA" id="ARBA00023180"/>
    </source>
</evidence>
<feature type="transmembrane region" description="Helical" evidence="7">
    <location>
        <begin position="135"/>
        <end position="153"/>
    </location>
</feature>
<dbReference type="InterPro" id="IPR036259">
    <property type="entry name" value="MFS_trans_sf"/>
</dbReference>